<reference evidence="1 2" key="1">
    <citation type="submission" date="2021-06" db="EMBL/GenBank/DDBJ databases">
        <authorList>
            <person name="Palmer J.M."/>
        </authorList>
    </citation>
    <scope>NUCLEOTIDE SEQUENCE [LARGE SCALE GENOMIC DNA]</scope>
    <source>
        <strain evidence="2">if_2019</strain>
        <tissue evidence="1">Muscle</tissue>
    </source>
</reference>
<proteinExistence type="predicted"/>
<name>A0ABV0TKK5_9TELE</name>
<protein>
    <submittedName>
        <fullName evidence="1">Uncharacterized protein</fullName>
    </submittedName>
</protein>
<dbReference type="Proteomes" id="UP001482620">
    <property type="component" value="Unassembled WGS sequence"/>
</dbReference>
<gene>
    <name evidence="1" type="ORF">ILYODFUR_006816</name>
</gene>
<dbReference type="EMBL" id="JAHRIQ010035181">
    <property type="protein sequence ID" value="MEQ2232027.1"/>
    <property type="molecule type" value="Genomic_DNA"/>
</dbReference>
<evidence type="ECO:0000313" key="1">
    <source>
        <dbReference type="EMBL" id="MEQ2232027.1"/>
    </source>
</evidence>
<comment type="caution">
    <text evidence="1">The sequence shown here is derived from an EMBL/GenBank/DDBJ whole genome shotgun (WGS) entry which is preliminary data.</text>
</comment>
<organism evidence="1 2">
    <name type="scientific">Ilyodon furcidens</name>
    <name type="common">goldbreast splitfin</name>
    <dbReference type="NCBI Taxonomy" id="33524"/>
    <lineage>
        <taxon>Eukaryota</taxon>
        <taxon>Metazoa</taxon>
        <taxon>Chordata</taxon>
        <taxon>Craniata</taxon>
        <taxon>Vertebrata</taxon>
        <taxon>Euteleostomi</taxon>
        <taxon>Actinopterygii</taxon>
        <taxon>Neopterygii</taxon>
        <taxon>Teleostei</taxon>
        <taxon>Neoteleostei</taxon>
        <taxon>Acanthomorphata</taxon>
        <taxon>Ovalentaria</taxon>
        <taxon>Atherinomorphae</taxon>
        <taxon>Cyprinodontiformes</taxon>
        <taxon>Goodeidae</taxon>
        <taxon>Ilyodon</taxon>
    </lineage>
</organism>
<keyword evidence="2" id="KW-1185">Reference proteome</keyword>
<evidence type="ECO:0000313" key="2">
    <source>
        <dbReference type="Proteomes" id="UP001482620"/>
    </source>
</evidence>
<sequence>MFNERDLGFFSGNMMNFFCLMEQVVLLLWWDSLDMGSVCPEIVQVATHVASKSLLFSPHRRGWTPKLNALQLKLNAEYYEVISPPINDYQFHSSGPFQCVYQCYGEKAFFSLFFMLAPPVFSLLPL</sequence>
<accession>A0ABV0TKK5</accession>